<dbReference type="EMBL" id="AP023086">
    <property type="protein sequence ID" value="BCD98593.1"/>
    <property type="molecule type" value="Genomic_DNA"/>
</dbReference>
<dbReference type="Proteomes" id="UP001320119">
    <property type="component" value="Chromosome"/>
</dbReference>
<name>A0AAN1WJ80_9GAMM</name>
<dbReference type="InterPro" id="IPR009465">
    <property type="entry name" value="Spondin_N"/>
</dbReference>
<feature type="signal peptide" evidence="1">
    <location>
        <begin position="1"/>
        <end position="28"/>
    </location>
</feature>
<keyword evidence="4" id="KW-1185">Reference proteome</keyword>
<evidence type="ECO:0000259" key="2">
    <source>
        <dbReference type="Pfam" id="PF06468"/>
    </source>
</evidence>
<protein>
    <recommendedName>
        <fullName evidence="2">Spondin domain-containing protein</fullName>
    </recommendedName>
</protein>
<dbReference type="Pfam" id="PF06468">
    <property type="entry name" value="Spond_N"/>
    <property type="match status" value="1"/>
</dbReference>
<sequence>MKFKRLMTTAALPVLFAVGAGVSSNSHSAEISVSVTNLTYGMYFTPLFISAHNESVSLFEVGQVASPALEKMAELGMIGDLDTYTSDMGAVNALNPVGEANFLPSGQTSPMVDINTGSNDYLSVTAMLLPSNDGFIGLNGWKIPADKGTYHVMLNAYDAGTEANNELLGDGDENMPGDPTQQGGVNGMGVTTEDAPFVHIHRGSLGDDDTTGGISDLNNSVHRWLNPVARVTVIVK</sequence>
<feature type="chain" id="PRO_5042964721" description="Spondin domain-containing protein" evidence="1">
    <location>
        <begin position="29"/>
        <end position="236"/>
    </location>
</feature>
<feature type="domain" description="Spondin" evidence="2">
    <location>
        <begin position="43"/>
        <end position="163"/>
    </location>
</feature>
<evidence type="ECO:0000313" key="4">
    <source>
        <dbReference type="Proteomes" id="UP001320119"/>
    </source>
</evidence>
<keyword evidence="1" id="KW-0732">Signal</keyword>
<organism evidence="3 4">
    <name type="scientific">Marinagarivorans cellulosilyticus</name>
    <dbReference type="NCBI Taxonomy" id="2721545"/>
    <lineage>
        <taxon>Bacteria</taxon>
        <taxon>Pseudomonadati</taxon>
        <taxon>Pseudomonadota</taxon>
        <taxon>Gammaproteobacteria</taxon>
        <taxon>Cellvibrionales</taxon>
        <taxon>Cellvibrionaceae</taxon>
        <taxon>Marinagarivorans</taxon>
    </lineage>
</organism>
<dbReference type="Gene3D" id="2.60.40.2130">
    <property type="entry name" value="F-spondin domain"/>
    <property type="match status" value="1"/>
</dbReference>
<dbReference type="InterPro" id="IPR038678">
    <property type="entry name" value="Spondin_N_sf"/>
</dbReference>
<accession>A0AAN1WJ80</accession>
<dbReference type="AlphaFoldDB" id="A0AAN1WJ80"/>
<dbReference type="RefSeq" id="WP_236983065.1">
    <property type="nucleotide sequence ID" value="NZ_AP023086.1"/>
</dbReference>
<evidence type="ECO:0000313" key="3">
    <source>
        <dbReference type="EMBL" id="BCD98593.1"/>
    </source>
</evidence>
<proteinExistence type="predicted"/>
<reference evidence="3 4" key="1">
    <citation type="journal article" date="2022" name="IScience">
        <title>An ultrasensitive nanofiber-based assay for enzymatic hydrolysis and deep-sea microbial degradation of cellulose.</title>
        <authorList>
            <person name="Tsudome M."/>
            <person name="Tachioka M."/>
            <person name="Miyazaki M."/>
            <person name="Uchimura K."/>
            <person name="Tsuda M."/>
            <person name="Takaki Y."/>
            <person name="Deguchi S."/>
        </authorList>
    </citation>
    <scope>NUCLEOTIDE SEQUENCE [LARGE SCALE GENOMIC DNA]</scope>
    <source>
        <strain evidence="3 4">GE09</strain>
    </source>
</reference>
<gene>
    <name evidence="3" type="ORF">MARGE09_P2794</name>
</gene>
<dbReference type="NCBIfam" id="NF038123">
    <property type="entry name" value="NF038123_dom"/>
    <property type="match status" value="1"/>
</dbReference>
<evidence type="ECO:0000256" key="1">
    <source>
        <dbReference type="SAM" id="SignalP"/>
    </source>
</evidence>
<dbReference type="KEGG" id="marq:MARGE09_P2794"/>